<evidence type="ECO:0000256" key="1">
    <source>
        <dbReference type="SAM" id="MobiDB-lite"/>
    </source>
</evidence>
<name>A0A813LT90_POLGL</name>
<feature type="region of interest" description="Disordered" evidence="1">
    <location>
        <begin position="123"/>
        <end position="145"/>
    </location>
</feature>
<accession>A0A813LT90</accession>
<reference evidence="2" key="1">
    <citation type="submission" date="2021-02" db="EMBL/GenBank/DDBJ databases">
        <authorList>
            <person name="Dougan E. K."/>
            <person name="Rhodes N."/>
            <person name="Thang M."/>
            <person name="Chan C."/>
        </authorList>
    </citation>
    <scope>NUCLEOTIDE SEQUENCE</scope>
</reference>
<comment type="caution">
    <text evidence="2">The sequence shown here is derived from an EMBL/GenBank/DDBJ whole genome shotgun (WGS) entry which is preliminary data.</text>
</comment>
<dbReference type="Proteomes" id="UP000626109">
    <property type="component" value="Unassembled WGS sequence"/>
</dbReference>
<proteinExistence type="predicted"/>
<gene>
    <name evidence="2" type="ORF">PGLA2088_LOCUS50241</name>
</gene>
<sequence length="145" mass="14849">VEAKPPGAEVLPRKAEDEASDPPSPPRERGARPTLSDASEQDREELAADLASSSPSPCAAELAERISRLPKAWRGALLQMLQEAESENSVSAEADTSEDTGARIAAGGGVAAVRAVRAAGCTGESRPAANMAAPARAELPPSPVD</sequence>
<organism evidence="2 3">
    <name type="scientific">Polarella glacialis</name>
    <name type="common">Dinoflagellate</name>
    <dbReference type="NCBI Taxonomy" id="89957"/>
    <lineage>
        <taxon>Eukaryota</taxon>
        <taxon>Sar</taxon>
        <taxon>Alveolata</taxon>
        <taxon>Dinophyceae</taxon>
        <taxon>Suessiales</taxon>
        <taxon>Suessiaceae</taxon>
        <taxon>Polarella</taxon>
    </lineage>
</organism>
<dbReference type="AlphaFoldDB" id="A0A813LT90"/>
<feature type="non-terminal residue" evidence="2">
    <location>
        <position position="145"/>
    </location>
</feature>
<dbReference type="EMBL" id="CAJNNW010037337">
    <property type="protein sequence ID" value="CAE8740953.1"/>
    <property type="molecule type" value="Genomic_DNA"/>
</dbReference>
<protein>
    <submittedName>
        <fullName evidence="2">Uncharacterized protein</fullName>
    </submittedName>
</protein>
<feature type="compositionally biased region" description="Low complexity" evidence="1">
    <location>
        <begin position="123"/>
        <end position="137"/>
    </location>
</feature>
<evidence type="ECO:0000313" key="3">
    <source>
        <dbReference type="Proteomes" id="UP000626109"/>
    </source>
</evidence>
<feature type="region of interest" description="Disordered" evidence="1">
    <location>
        <begin position="1"/>
        <end position="57"/>
    </location>
</feature>
<evidence type="ECO:0000313" key="2">
    <source>
        <dbReference type="EMBL" id="CAE8740953.1"/>
    </source>
</evidence>
<feature type="compositionally biased region" description="Low complexity" evidence="1">
    <location>
        <begin position="48"/>
        <end position="57"/>
    </location>
</feature>